<evidence type="ECO:0000256" key="10">
    <source>
        <dbReference type="ARBA" id="ARBA00041850"/>
    </source>
</evidence>
<comment type="similarity">
    <text evidence="3">Belongs to the endothelin/sarafotoxin family.</text>
</comment>
<dbReference type="AlphaFoldDB" id="A0AAV2M691"/>
<dbReference type="EMBL" id="OZ035828">
    <property type="protein sequence ID" value="CAL1608853.1"/>
    <property type="molecule type" value="Genomic_DNA"/>
</dbReference>
<dbReference type="GO" id="GO:0005615">
    <property type="term" value="C:extracellular space"/>
    <property type="evidence" value="ECO:0007669"/>
    <property type="project" value="TreeGrafter"/>
</dbReference>
<organism evidence="13 14">
    <name type="scientific">Knipowitschia caucasica</name>
    <name type="common">Caucasian dwarf goby</name>
    <name type="synonym">Pomatoschistus caucasicus</name>
    <dbReference type="NCBI Taxonomy" id="637954"/>
    <lineage>
        <taxon>Eukaryota</taxon>
        <taxon>Metazoa</taxon>
        <taxon>Chordata</taxon>
        <taxon>Craniata</taxon>
        <taxon>Vertebrata</taxon>
        <taxon>Euteleostomi</taxon>
        <taxon>Actinopterygii</taxon>
        <taxon>Neopterygii</taxon>
        <taxon>Teleostei</taxon>
        <taxon>Neoteleostei</taxon>
        <taxon>Acanthomorphata</taxon>
        <taxon>Gobiaria</taxon>
        <taxon>Gobiiformes</taxon>
        <taxon>Gobioidei</taxon>
        <taxon>Gobiidae</taxon>
        <taxon>Gobiinae</taxon>
        <taxon>Knipowitschia</taxon>
    </lineage>
</organism>
<protein>
    <recommendedName>
        <fullName evidence="9">Endothelin-3</fullName>
    </recommendedName>
    <alternativeName>
        <fullName evidence="10">Preproendothelin-3</fullName>
    </alternativeName>
</protein>
<dbReference type="GO" id="GO:0006874">
    <property type="term" value="P:intracellular calcium ion homeostasis"/>
    <property type="evidence" value="ECO:0007669"/>
    <property type="project" value="TreeGrafter"/>
</dbReference>
<dbReference type="GO" id="GO:0005179">
    <property type="term" value="F:hormone activity"/>
    <property type="evidence" value="ECO:0007669"/>
    <property type="project" value="TreeGrafter"/>
</dbReference>
<evidence type="ECO:0000256" key="3">
    <source>
        <dbReference type="ARBA" id="ARBA00010959"/>
    </source>
</evidence>
<evidence type="ECO:0000256" key="2">
    <source>
        <dbReference type="ARBA" id="ARBA00004613"/>
    </source>
</evidence>
<evidence type="ECO:0000256" key="8">
    <source>
        <dbReference type="ARBA" id="ARBA00023322"/>
    </source>
</evidence>
<gene>
    <name evidence="13" type="ORF">KC01_LOCUS35705</name>
</gene>
<keyword evidence="4" id="KW-0964">Secreted</keyword>
<name>A0AAV2M691_KNICA</name>
<dbReference type="PRINTS" id="PR00365">
    <property type="entry name" value="ENDOTHELIN"/>
</dbReference>
<evidence type="ECO:0000256" key="11">
    <source>
        <dbReference type="SAM" id="Phobius"/>
    </source>
</evidence>
<evidence type="ECO:0000256" key="5">
    <source>
        <dbReference type="ARBA" id="ARBA00022729"/>
    </source>
</evidence>
<dbReference type="PANTHER" id="PTHR13874:SF11">
    <property type="entry name" value="ENDOTHELIN-3"/>
    <property type="match status" value="1"/>
</dbReference>
<dbReference type="GO" id="GO:0003100">
    <property type="term" value="P:regulation of systemic arterial blood pressure by endothelin"/>
    <property type="evidence" value="ECO:0007669"/>
    <property type="project" value="TreeGrafter"/>
</dbReference>
<keyword evidence="11" id="KW-0812">Transmembrane</keyword>
<evidence type="ECO:0000256" key="1">
    <source>
        <dbReference type="ARBA" id="ARBA00003023"/>
    </source>
</evidence>
<evidence type="ECO:0000256" key="4">
    <source>
        <dbReference type="ARBA" id="ARBA00022525"/>
    </source>
</evidence>
<dbReference type="Pfam" id="PF00322">
    <property type="entry name" value="Endothelin"/>
    <property type="match status" value="1"/>
</dbReference>
<keyword evidence="6" id="KW-0838">Vasoactive</keyword>
<dbReference type="InterPro" id="IPR001928">
    <property type="entry name" value="Endothln-like_toxin"/>
</dbReference>
<dbReference type="GO" id="GO:0031708">
    <property type="term" value="F:endothelin B receptor binding"/>
    <property type="evidence" value="ECO:0007669"/>
    <property type="project" value="TreeGrafter"/>
</dbReference>
<dbReference type="InterPro" id="IPR019764">
    <property type="entry name" value="Endothelin_toxin_CS"/>
</dbReference>
<evidence type="ECO:0000256" key="7">
    <source>
        <dbReference type="ARBA" id="ARBA00023157"/>
    </source>
</evidence>
<evidence type="ECO:0000313" key="14">
    <source>
        <dbReference type="Proteomes" id="UP001497482"/>
    </source>
</evidence>
<keyword evidence="11" id="KW-0472">Membrane</keyword>
<dbReference type="SMART" id="SM00272">
    <property type="entry name" value="END"/>
    <property type="match status" value="2"/>
</dbReference>
<evidence type="ECO:0000313" key="13">
    <source>
        <dbReference type="EMBL" id="CAL1608853.1"/>
    </source>
</evidence>
<evidence type="ECO:0000256" key="9">
    <source>
        <dbReference type="ARBA" id="ARBA00040198"/>
    </source>
</evidence>
<dbReference type="GO" id="GO:0019229">
    <property type="term" value="P:regulation of vasoconstriction"/>
    <property type="evidence" value="ECO:0007669"/>
    <property type="project" value="InterPro"/>
</dbReference>
<feature type="domain" description="Endothelin-like toxin" evidence="12">
    <location>
        <begin position="59"/>
        <end position="80"/>
    </location>
</feature>
<dbReference type="PROSITE" id="PS00270">
    <property type="entry name" value="ENDOTHELIN"/>
    <property type="match status" value="2"/>
</dbReference>
<dbReference type="PANTHER" id="PTHR13874">
    <property type="entry name" value="ENDOTHELIN"/>
    <property type="match status" value="1"/>
</dbReference>
<evidence type="ECO:0000259" key="12">
    <source>
        <dbReference type="SMART" id="SM00272"/>
    </source>
</evidence>
<comment type="function">
    <text evidence="1">Endothelins are endothelium-derived vasoconstrictor peptides.</text>
</comment>
<evidence type="ECO:0000256" key="6">
    <source>
        <dbReference type="ARBA" id="ARBA00022858"/>
    </source>
</evidence>
<comment type="subcellular location">
    <subcellularLocation>
        <location evidence="2">Secreted</location>
    </subcellularLocation>
</comment>
<sequence length="170" mass="19321">MATVPYFDVGVWFVIVVTSTLANGYLLSKDATDKRDVGALRQGTQSPEVPSPVLQRAKRCTCYTYKDKECVYYCHLDIIWINTPEHTVPYGLSSDQGDRRLRRSAEVRKRCVCSHSSDVHCSSFCMSRRRGLQEQRTAVDLPAKTPHILKSVQRHKTNRSGQWTSRGDAK</sequence>
<feature type="transmembrane region" description="Helical" evidence="11">
    <location>
        <begin position="6"/>
        <end position="27"/>
    </location>
</feature>
<keyword evidence="5" id="KW-0732">Signal</keyword>
<dbReference type="Proteomes" id="UP001497482">
    <property type="component" value="Chromosome 6"/>
</dbReference>
<dbReference type="InterPro" id="IPR020475">
    <property type="entry name" value="Endothelin"/>
</dbReference>
<keyword evidence="8" id="KW-0839">Vasoconstrictor</keyword>
<keyword evidence="7" id="KW-1015">Disulfide bond</keyword>
<keyword evidence="14" id="KW-1185">Reference proteome</keyword>
<accession>A0AAV2M691</accession>
<proteinExistence type="inferred from homology"/>
<keyword evidence="11" id="KW-1133">Transmembrane helix</keyword>
<feature type="domain" description="Endothelin-like toxin" evidence="12">
    <location>
        <begin position="110"/>
        <end position="131"/>
    </location>
</feature>
<dbReference type="GO" id="GO:0014826">
    <property type="term" value="P:vein smooth muscle contraction"/>
    <property type="evidence" value="ECO:0007669"/>
    <property type="project" value="TreeGrafter"/>
</dbReference>
<reference evidence="13 14" key="1">
    <citation type="submission" date="2024-04" db="EMBL/GenBank/DDBJ databases">
        <authorList>
            <person name="Waldvogel A.-M."/>
            <person name="Schoenle A."/>
        </authorList>
    </citation>
    <scope>NUCLEOTIDE SEQUENCE [LARGE SCALE GENOMIC DNA]</scope>
</reference>